<proteinExistence type="predicted"/>
<reference evidence="1 2" key="1">
    <citation type="submission" date="2016-04" db="EMBL/GenBank/DDBJ databases">
        <title>A degradative enzymes factory behind the ericoid mycorrhizal symbiosis.</title>
        <authorList>
            <consortium name="DOE Joint Genome Institute"/>
            <person name="Martino E."/>
            <person name="Morin E."/>
            <person name="Grelet G."/>
            <person name="Kuo A."/>
            <person name="Kohler A."/>
            <person name="Daghino S."/>
            <person name="Barry K."/>
            <person name="Choi C."/>
            <person name="Cichocki N."/>
            <person name="Clum A."/>
            <person name="Copeland A."/>
            <person name="Hainaut M."/>
            <person name="Haridas S."/>
            <person name="Labutti K."/>
            <person name="Lindquist E."/>
            <person name="Lipzen A."/>
            <person name="Khouja H.-R."/>
            <person name="Murat C."/>
            <person name="Ohm R."/>
            <person name="Olson A."/>
            <person name="Spatafora J."/>
            <person name="Veneault-Fourrey C."/>
            <person name="Henrissat B."/>
            <person name="Grigoriev I."/>
            <person name="Martin F."/>
            <person name="Perotto S."/>
        </authorList>
    </citation>
    <scope>NUCLEOTIDE SEQUENCE [LARGE SCALE GENOMIC DNA]</scope>
    <source>
        <strain evidence="1 2">F</strain>
    </source>
</reference>
<protein>
    <submittedName>
        <fullName evidence="1">Uncharacterized protein</fullName>
    </submittedName>
</protein>
<dbReference type="EMBL" id="KZ613959">
    <property type="protein sequence ID" value="PMD32341.1"/>
    <property type="molecule type" value="Genomic_DNA"/>
</dbReference>
<dbReference type="Proteomes" id="UP000235786">
    <property type="component" value="Unassembled WGS sequence"/>
</dbReference>
<gene>
    <name evidence="1" type="ORF">L207DRAFT_536209</name>
</gene>
<organism evidence="1 2">
    <name type="scientific">Hyaloscypha variabilis (strain UAMH 11265 / GT02V1 / F)</name>
    <name type="common">Meliniomyces variabilis</name>
    <dbReference type="NCBI Taxonomy" id="1149755"/>
    <lineage>
        <taxon>Eukaryota</taxon>
        <taxon>Fungi</taxon>
        <taxon>Dikarya</taxon>
        <taxon>Ascomycota</taxon>
        <taxon>Pezizomycotina</taxon>
        <taxon>Leotiomycetes</taxon>
        <taxon>Helotiales</taxon>
        <taxon>Hyaloscyphaceae</taxon>
        <taxon>Hyaloscypha</taxon>
        <taxon>Hyaloscypha variabilis</taxon>
    </lineage>
</organism>
<accession>A0A2J6R1F1</accession>
<dbReference type="OrthoDB" id="412402at2759"/>
<sequence>MSEFMFRVRLEFSITPTETTEAHGPRVYRKDSPNLNLHIADFLKSAGILCSDNDPDNEPFSRDLLPDTWVVGNTALITGDINKPGQYIVFIRSPPFPMEVNSFQIIDRICTLLKNNYIIEYPIYDYKFHPVEIVTSEDECKQPLHSPWNCVVSAMKERASNNNPMTALEAIDKILNSTLDIKRIENWVRVCMGIIRFLDSFDDDFTYFEDFIRGVPDGKTYSPEDLLTDIGLPELIEFYKPQFDEHAQWSASQIGSMDEWMYWNR</sequence>
<dbReference type="AlphaFoldDB" id="A0A2J6R1F1"/>
<evidence type="ECO:0000313" key="1">
    <source>
        <dbReference type="EMBL" id="PMD32341.1"/>
    </source>
</evidence>
<name>A0A2J6R1F1_HYAVF</name>
<keyword evidence="2" id="KW-1185">Reference proteome</keyword>
<evidence type="ECO:0000313" key="2">
    <source>
        <dbReference type="Proteomes" id="UP000235786"/>
    </source>
</evidence>